<dbReference type="AlphaFoldDB" id="A0A8H3NTV9"/>
<protein>
    <recommendedName>
        <fullName evidence="1">Glucanase</fullName>
        <ecNumber evidence="1">3.2.1.-</ecNumber>
    </recommendedName>
</protein>
<dbReference type="InterPro" id="IPR016288">
    <property type="entry name" value="Beta_cellobiohydrolase"/>
</dbReference>
<dbReference type="EMBL" id="BLKC01000037">
    <property type="protein sequence ID" value="GFF39346.1"/>
    <property type="molecule type" value="Genomic_DNA"/>
</dbReference>
<dbReference type="PRINTS" id="PR00733">
    <property type="entry name" value="GLHYDRLASE6"/>
</dbReference>
<dbReference type="Pfam" id="PF01341">
    <property type="entry name" value="Glyco_hydro_6"/>
    <property type="match status" value="2"/>
</dbReference>
<comment type="caution">
    <text evidence="2">The sequence shown here is derived from an EMBL/GenBank/DDBJ whole genome shotgun (WGS) entry which is preliminary data.</text>
</comment>
<dbReference type="Proteomes" id="UP000465221">
    <property type="component" value="Unassembled WGS sequence"/>
</dbReference>
<keyword evidence="1" id="KW-0136">Cellulose degradation</keyword>
<dbReference type="GO" id="GO:0004553">
    <property type="term" value="F:hydrolase activity, hydrolyzing O-glycosyl compounds"/>
    <property type="evidence" value="ECO:0007669"/>
    <property type="project" value="InterPro"/>
</dbReference>
<sequence length="197" mass="21148">MGEYLKDIKALNDAGASPPIAGIFVVYNLPDRDCTALASNGDLVNADGGVEKYKAYIDSIREHINNYPDTQIILVIGNAVCDEKSYINNFAPQLASAGFDAHFIVDTGRNGKQPTGQLAWGDWCNVIGTGFGARPTTDTGDELVDAFVWVKPGGESDGTSDTSTKRYDAHCGLEDALRPAPEAGTWFQLLRSANPSF</sequence>
<keyword evidence="1" id="KW-0326">Glycosidase</keyword>
<evidence type="ECO:0000313" key="2">
    <source>
        <dbReference type="EMBL" id="GFF39346.1"/>
    </source>
</evidence>
<dbReference type="SUPFAM" id="SSF51989">
    <property type="entry name" value="Glycosyl hydrolases family 6, cellulases"/>
    <property type="match status" value="1"/>
</dbReference>
<gene>
    <name evidence="2" type="ORF">IFM46972_05855</name>
</gene>
<evidence type="ECO:0000313" key="3">
    <source>
        <dbReference type="Proteomes" id="UP000465221"/>
    </source>
</evidence>
<organism evidence="2 3">
    <name type="scientific">Aspergillus udagawae</name>
    <dbReference type="NCBI Taxonomy" id="91492"/>
    <lineage>
        <taxon>Eukaryota</taxon>
        <taxon>Fungi</taxon>
        <taxon>Dikarya</taxon>
        <taxon>Ascomycota</taxon>
        <taxon>Pezizomycotina</taxon>
        <taxon>Eurotiomycetes</taxon>
        <taxon>Eurotiomycetidae</taxon>
        <taxon>Eurotiales</taxon>
        <taxon>Aspergillaceae</taxon>
        <taxon>Aspergillus</taxon>
        <taxon>Aspergillus subgen. Fumigati</taxon>
    </lineage>
</organism>
<dbReference type="PANTHER" id="PTHR34876:SF4">
    <property type="entry name" value="1,4-BETA-D-GLUCAN CELLOBIOHYDROLASE C-RELATED"/>
    <property type="match status" value="1"/>
</dbReference>
<keyword evidence="1 2" id="KW-0378">Hydrolase</keyword>
<dbReference type="Gene3D" id="3.20.20.40">
    <property type="entry name" value="1, 4-beta cellobiohydrolase"/>
    <property type="match status" value="2"/>
</dbReference>
<keyword evidence="1" id="KW-0119">Carbohydrate metabolism</keyword>
<dbReference type="GO" id="GO:0030245">
    <property type="term" value="P:cellulose catabolic process"/>
    <property type="evidence" value="ECO:0007669"/>
    <property type="project" value="UniProtKB-KW"/>
</dbReference>
<proteinExistence type="inferred from homology"/>
<reference evidence="2 3" key="1">
    <citation type="submission" date="2020-01" db="EMBL/GenBank/DDBJ databases">
        <title>Draft genome sequence of Aspergillus udagawae IFM 46972.</title>
        <authorList>
            <person name="Takahashi H."/>
            <person name="Yaguchi T."/>
        </authorList>
    </citation>
    <scope>NUCLEOTIDE SEQUENCE [LARGE SCALE GENOMIC DNA]</scope>
    <source>
        <strain evidence="2 3">IFM 46972</strain>
    </source>
</reference>
<accession>A0A8H3NTV9</accession>
<comment type="similarity">
    <text evidence="1">Belongs to the glycosyl hydrolase family 6.</text>
</comment>
<keyword evidence="1" id="KW-0624">Polysaccharide degradation</keyword>
<dbReference type="EC" id="3.2.1.-" evidence="1"/>
<name>A0A8H3NTV9_9EURO</name>
<dbReference type="PANTHER" id="PTHR34876">
    <property type="match status" value="1"/>
</dbReference>
<dbReference type="InterPro" id="IPR036434">
    <property type="entry name" value="Beta_cellobiohydrolase_sf"/>
</dbReference>
<evidence type="ECO:0000256" key="1">
    <source>
        <dbReference type="RuleBase" id="RU361186"/>
    </source>
</evidence>